<accession>T1DE98</accession>
<organism evidence="1">
    <name type="scientific">mine drainage metagenome</name>
    <dbReference type="NCBI Taxonomy" id="410659"/>
    <lineage>
        <taxon>unclassified sequences</taxon>
        <taxon>metagenomes</taxon>
        <taxon>ecological metagenomes</taxon>
    </lineage>
</organism>
<feature type="non-terminal residue" evidence="1">
    <location>
        <position position="179"/>
    </location>
</feature>
<gene>
    <name evidence="1" type="ORF">B1B_00063</name>
</gene>
<feature type="non-terminal residue" evidence="1">
    <location>
        <position position="1"/>
    </location>
</feature>
<reference evidence="1" key="1">
    <citation type="submission" date="2013-08" db="EMBL/GenBank/DDBJ databases">
        <authorList>
            <person name="Mendez C."/>
            <person name="Richter M."/>
            <person name="Ferrer M."/>
            <person name="Sanchez J."/>
        </authorList>
    </citation>
    <scope>NUCLEOTIDE SEQUENCE</scope>
</reference>
<dbReference type="GO" id="GO:0016740">
    <property type="term" value="F:transferase activity"/>
    <property type="evidence" value="ECO:0007669"/>
    <property type="project" value="UniProtKB-KW"/>
</dbReference>
<proteinExistence type="predicted"/>
<protein>
    <submittedName>
        <fullName evidence="1">Glycosyl transferase group 1</fullName>
    </submittedName>
</protein>
<comment type="caution">
    <text evidence="1">The sequence shown here is derived from an EMBL/GenBank/DDBJ whole genome shotgun (WGS) entry which is preliminary data.</text>
</comment>
<sequence length="179" mass="20386">TGTYNLGFVAVSRAAGPFLAWWQVRLRRDAIVDPRAMLFTDQRWVDLAPGYFPVHILRDPGCNVAYWNLGTRTIAWSGGAYTVNGHPLRFLHFSGYDPDRPHLLSRHQGERPRVLLSERPLLRSLCDRYRGRLLLAGWGDPDLPAYGYGRVPDGPAIDRLMRRCYRRALLASEADGRPE</sequence>
<evidence type="ECO:0000313" key="1">
    <source>
        <dbReference type="EMBL" id="EQD79714.1"/>
    </source>
</evidence>
<dbReference type="EMBL" id="AUZY01000052">
    <property type="protein sequence ID" value="EQD79714.1"/>
    <property type="molecule type" value="Genomic_DNA"/>
</dbReference>
<reference evidence="1" key="2">
    <citation type="journal article" date="2014" name="ISME J.">
        <title>Microbial stratification in low pH oxic and suboxic macroscopic growths along an acid mine drainage.</title>
        <authorList>
            <person name="Mendez-Garcia C."/>
            <person name="Mesa V."/>
            <person name="Sprenger R.R."/>
            <person name="Richter M."/>
            <person name="Diez M.S."/>
            <person name="Solano J."/>
            <person name="Bargiela R."/>
            <person name="Golyshina O.V."/>
            <person name="Manteca A."/>
            <person name="Ramos J.L."/>
            <person name="Gallego J.R."/>
            <person name="Llorente I."/>
            <person name="Martins Dos Santos V.A."/>
            <person name="Jensen O.N."/>
            <person name="Pelaez A.I."/>
            <person name="Sanchez J."/>
            <person name="Ferrer M."/>
        </authorList>
    </citation>
    <scope>NUCLEOTIDE SEQUENCE</scope>
</reference>
<name>T1DE98_9ZZZZ</name>
<keyword evidence="1" id="KW-0808">Transferase</keyword>
<dbReference type="AlphaFoldDB" id="T1DE98"/>